<keyword evidence="2" id="KW-1185">Reference proteome</keyword>
<evidence type="ECO:0000313" key="1">
    <source>
        <dbReference type="EMBL" id="KAJ3666675.1"/>
    </source>
</evidence>
<gene>
    <name evidence="1" type="ORF">Zmor_002109</name>
</gene>
<protein>
    <submittedName>
        <fullName evidence="1">Uncharacterized protein</fullName>
    </submittedName>
</protein>
<reference evidence="1" key="1">
    <citation type="journal article" date="2023" name="G3 (Bethesda)">
        <title>Whole genome assemblies of Zophobas morio and Tenebrio molitor.</title>
        <authorList>
            <person name="Kaur S."/>
            <person name="Stinson S.A."/>
            <person name="diCenzo G.C."/>
        </authorList>
    </citation>
    <scope>NUCLEOTIDE SEQUENCE</scope>
    <source>
        <strain evidence="1">QUZm001</strain>
    </source>
</reference>
<dbReference type="Gene3D" id="3.30.70.1820">
    <property type="entry name" value="L1 transposable element, RRM domain"/>
    <property type="match status" value="1"/>
</dbReference>
<dbReference type="PANTHER" id="PTHR37445:SF3">
    <property type="entry name" value="ZINC FINGER PHD-TYPE DOMAIN-CONTAINING PROTEIN"/>
    <property type="match status" value="1"/>
</dbReference>
<organism evidence="1 2">
    <name type="scientific">Zophobas morio</name>
    <dbReference type="NCBI Taxonomy" id="2755281"/>
    <lineage>
        <taxon>Eukaryota</taxon>
        <taxon>Metazoa</taxon>
        <taxon>Ecdysozoa</taxon>
        <taxon>Arthropoda</taxon>
        <taxon>Hexapoda</taxon>
        <taxon>Insecta</taxon>
        <taxon>Pterygota</taxon>
        <taxon>Neoptera</taxon>
        <taxon>Endopterygota</taxon>
        <taxon>Coleoptera</taxon>
        <taxon>Polyphaga</taxon>
        <taxon>Cucujiformia</taxon>
        <taxon>Tenebrionidae</taxon>
        <taxon>Zophobas</taxon>
    </lineage>
</organism>
<proteinExistence type="predicted"/>
<evidence type="ECO:0000313" key="2">
    <source>
        <dbReference type="Proteomes" id="UP001168821"/>
    </source>
</evidence>
<name>A0AA38J0G7_9CUCU</name>
<dbReference type="CDD" id="cd15489">
    <property type="entry name" value="PHD_SF"/>
    <property type="match status" value="1"/>
</dbReference>
<sequence length="263" mass="29989">MSTCLNCNLVIKPNVCTAECDGCQGVIHTSCTGLSESEIVRTRSKSKSVKVLCTPCNNRFLQFKELSNLMTTLKNDFSQQLLEMKTQVSDQIAEIKTSLNHVKQPEPSFSFEEIIEEINERQKRKKNIMIVGIPEPSENNSNPENKSDSEVVLDMLKSLKSDFNGNEMKVIRLGRQPPADHQRSRPIKVILNDESEAVSLLRSARKLKSVERFKTCHMFSDKTPRQQEFYRGLKQQLDGRTQNGETNLKIVYKNDIPRIVSLN</sequence>
<dbReference type="InterPro" id="IPR011011">
    <property type="entry name" value="Znf_FYVE_PHD"/>
</dbReference>
<dbReference type="SUPFAM" id="SSF57903">
    <property type="entry name" value="FYVE/PHD zinc finger"/>
    <property type="match status" value="1"/>
</dbReference>
<dbReference type="PANTHER" id="PTHR37445">
    <property type="entry name" value="PROTEIN CBG24663"/>
    <property type="match status" value="1"/>
</dbReference>
<comment type="caution">
    <text evidence="1">The sequence shown here is derived from an EMBL/GenBank/DDBJ whole genome shotgun (WGS) entry which is preliminary data.</text>
</comment>
<dbReference type="AlphaFoldDB" id="A0AA38J0G7"/>
<accession>A0AA38J0G7</accession>
<dbReference type="Proteomes" id="UP001168821">
    <property type="component" value="Unassembled WGS sequence"/>
</dbReference>
<dbReference type="EMBL" id="JALNTZ010000001">
    <property type="protein sequence ID" value="KAJ3666675.1"/>
    <property type="molecule type" value="Genomic_DNA"/>
</dbReference>